<organism evidence="4 5">
    <name type="scientific">Streptomyces nanshensis</name>
    <dbReference type="NCBI Taxonomy" id="518642"/>
    <lineage>
        <taxon>Bacteria</taxon>
        <taxon>Bacillati</taxon>
        <taxon>Actinomycetota</taxon>
        <taxon>Actinomycetes</taxon>
        <taxon>Kitasatosporales</taxon>
        <taxon>Streptomycetaceae</taxon>
        <taxon>Streptomyces</taxon>
    </lineage>
</organism>
<evidence type="ECO:0000313" key="4">
    <source>
        <dbReference type="EMBL" id="OEV15334.1"/>
    </source>
</evidence>
<dbReference type="EMBL" id="LJGZ01000110">
    <property type="protein sequence ID" value="OEV15334.1"/>
    <property type="molecule type" value="Genomic_DNA"/>
</dbReference>
<accession>A0A1E7LGT0</accession>
<keyword evidence="5" id="KW-1185">Reference proteome</keyword>
<dbReference type="SUPFAM" id="SSF48576">
    <property type="entry name" value="Terpenoid synthases"/>
    <property type="match status" value="1"/>
</dbReference>
<evidence type="ECO:0000313" key="5">
    <source>
        <dbReference type="Proteomes" id="UP000175971"/>
    </source>
</evidence>
<keyword evidence="1 2" id="KW-0456">Lyase</keyword>
<evidence type="ECO:0000256" key="2">
    <source>
        <dbReference type="RuleBase" id="RU366034"/>
    </source>
</evidence>
<dbReference type="SFLD" id="SFLDG01020">
    <property type="entry name" value="Terpene_Cyclase_Like_2"/>
    <property type="match status" value="1"/>
</dbReference>
<dbReference type="InterPro" id="IPR008949">
    <property type="entry name" value="Isoprenoid_synthase_dom_sf"/>
</dbReference>
<proteinExistence type="inferred from homology"/>
<reference evidence="4 5" key="1">
    <citation type="journal article" date="2016" name="Front. Microbiol.">
        <title>Comparative Genomics Analysis of Streptomyces Species Reveals Their Adaptation to the Marine Environment and Their Diversity at the Genomic Level.</title>
        <authorList>
            <person name="Tian X."/>
            <person name="Zhang Z."/>
            <person name="Yang T."/>
            <person name="Chen M."/>
            <person name="Li J."/>
            <person name="Chen F."/>
            <person name="Yang J."/>
            <person name="Li W."/>
            <person name="Zhang B."/>
            <person name="Zhang Z."/>
            <person name="Wu J."/>
            <person name="Zhang C."/>
            <person name="Long L."/>
            <person name="Xiao J."/>
        </authorList>
    </citation>
    <scope>NUCLEOTIDE SEQUENCE [LARGE SCALE GENOMIC DNA]</scope>
    <source>
        <strain evidence="4 5">SCSIO M10372</strain>
    </source>
</reference>
<dbReference type="GO" id="GO:0046872">
    <property type="term" value="F:metal ion binding"/>
    <property type="evidence" value="ECO:0007669"/>
    <property type="project" value="UniProtKB-KW"/>
</dbReference>
<comment type="cofactor">
    <cofactor evidence="2">
        <name>Mg(2+)</name>
        <dbReference type="ChEBI" id="CHEBI:18420"/>
    </cofactor>
</comment>
<dbReference type="OrthoDB" id="3676909at2"/>
<dbReference type="AlphaFoldDB" id="A0A1E7LGT0"/>
<dbReference type="RefSeq" id="WP_070204867.1">
    <property type="nucleotide sequence ID" value="NZ_LJGZ01000110.1"/>
</dbReference>
<dbReference type="SFLD" id="SFLDS00005">
    <property type="entry name" value="Isoprenoid_Synthase_Type_I"/>
    <property type="match status" value="1"/>
</dbReference>
<dbReference type="GO" id="GO:0010333">
    <property type="term" value="F:terpene synthase activity"/>
    <property type="evidence" value="ECO:0007669"/>
    <property type="project" value="InterPro"/>
</dbReference>
<keyword evidence="2" id="KW-0460">Magnesium</keyword>
<evidence type="ECO:0000256" key="1">
    <source>
        <dbReference type="ARBA" id="ARBA00023239"/>
    </source>
</evidence>
<comment type="similarity">
    <text evidence="2">Belongs to the terpene synthase family.</text>
</comment>
<feature type="region of interest" description="Disordered" evidence="3">
    <location>
        <begin position="342"/>
        <end position="364"/>
    </location>
</feature>
<gene>
    <name evidence="4" type="ORF">AN221_39665</name>
</gene>
<dbReference type="Gene3D" id="1.10.600.10">
    <property type="entry name" value="Farnesyl Diphosphate Synthase"/>
    <property type="match status" value="1"/>
</dbReference>
<sequence>MDSELPDIYCPFPQRTNPHVGHVRGHLATWVRQTGLVHRESAMNRFEQADFGAFVGMVYPTADPEHLDLVADWFVWLFLVDDQLDDGHLGRSPELVRAVVDRMRAVVDGTAPAPLPGEELPAAVIALMDLWERTTPNAAPHWRTRFAWHLVTYLTTATTWEAGNRAEGVVPSEETYIAKRRHTGAIHVCMDLIEIVARIEAPESLHNDPRFITALEAACNHVCWANDVYSFEKEQVLGEIHNLVHLVRHHRGLGEQQALDHVAERLALETERFLTAEDELLELYPELIGLLVPYLEGMRSWMRGNLDWSRLTPRYNPADVGQYEEPEQYLEETVLGIAPDHAEAAPGTAEVPRQACAAEAPRQG</sequence>
<dbReference type="PATRIC" id="fig|518642.7.peg.7926"/>
<dbReference type="PANTHER" id="PTHR35201">
    <property type="entry name" value="TERPENE SYNTHASE"/>
    <property type="match status" value="1"/>
</dbReference>
<comment type="caution">
    <text evidence="4">The sequence shown here is derived from an EMBL/GenBank/DDBJ whole genome shotgun (WGS) entry which is preliminary data.</text>
</comment>
<dbReference type="Pfam" id="PF19086">
    <property type="entry name" value="Terpene_syn_C_2"/>
    <property type="match status" value="1"/>
</dbReference>
<protein>
    <recommendedName>
        <fullName evidence="2">Terpene synthase</fullName>
        <ecNumber evidence="2">4.2.3.-</ecNumber>
    </recommendedName>
</protein>
<dbReference type="EC" id="4.2.3.-" evidence="2"/>
<name>A0A1E7LGT0_9ACTN</name>
<dbReference type="Proteomes" id="UP000175971">
    <property type="component" value="Unassembled WGS sequence"/>
</dbReference>
<dbReference type="InterPro" id="IPR034686">
    <property type="entry name" value="Terpene_cyclase-like_2"/>
</dbReference>
<dbReference type="PANTHER" id="PTHR35201:SF4">
    <property type="entry name" value="BETA-PINACENE SYNTHASE-RELATED"/>
    <property type="match status" value="1"/>
</dbReference>
<keyword evidence="2" id="KW-0479">Metal-binding</keyword>
<evidence type="ECO:0000256" key="3">
    <source>
        <dbReference type="SAM" id="MobiDB-lite"/>
    </source>
</evidence>